<protein>
    <submittedName>
        <fullName evidence="1">Uncharacterized protein</fullName>
    </submittedName>
</protein>
<proteinExistence type="predicted"/>
<dbReference type="EMBL" id="CP148066">
    <property type="protein sequence ID" value="WXL28172.1"/>
    <property type="molecule type" value="Genomic_DNA"/>
</dbReference>
<keyword evidence="2" id="KW-1185">Reference proteome</keyword>
<dbReference type="RefSeq" id="WP_240337558.1">
    <property type="nucleotide sequence ID" value="NZ_CP148066.1"/>
</dbReference>
<name>A0ABZ2RMG1_9BACT</name>
<gene>
    <name evidence="1" type="ORF">WG616_02255</name>
</gene>
<evidence type="ECO:0000313" key="2">
    <source>
        <dbReference type="Proteomes" id="UP001460679"/>
    </source>
</evidence>
<reference evidence="1" key="1">
    <citation type="submission" date="2024-03" db="EMBL/GenBank/DDBJ databases">
        <title>Complete genome sequence of Mycoplasma gypis type strain B1/T1.</title>
        <authorList>
            <person name="Spergser J."/>
        </authorList>
    </citation>
    <scope>NUCLEOTIDE SEQUENCE [LARGE SCALE GENOMIC DNA]</scope>
    <source>
        <strain evidence="1">B1/T1</strain>
    </source>
</reference>
<dbReference type="NCBIfam" id="NF045964">
    <property type="entry name" value="RNAP_delt_plasma"/>
    <property type="match status" value="1"/>
</dbReference>
<sequence length="91" mass="10899">MKNLNETMLSVSLQSFDALHKDKLTFEEIFNYVRDRFDEDWKNSKPEDYDLDLLYQNKRGELYKLLTIDGGFFRLADGRWTNNRPTEISNN</sequence>
<dbReference type="Proteomes" id="UP001460679">
    <property type="component" value="Chromosome"/>
</dbReference>
<accession>A0ABZ2RMG1</accession>
<organism evidence="1 2">
    <name type="scientific">[Mycoplasma] gypis</name>
    <dbReference type="NCBI Taxonomy" id="92404"/>
    <lineage>
        <taxon>Bacteria</taxon>
        <taxon>Bacillati</taxon>
        <taxon>Mycoplasmatota</taxon>
        <taxon>Mycoplasmoidales</taxon>
        <taxon>Metamycoplasmataceae</taxon>
        <taxon>Metamycoplasma</taxon>
    </lineage>
</organism>
<evidence type="ECO:0000313" key="1">
    <source>
        <dbReference type="EMBL" id="WXL28172.1"/>
    </source>
</evidence>